<accession>A0ACB8RGW7</accession>
<reference evidence="1" key="1">
    <citation type="submission" date="2021-02" db="EMBL/GenBank/DDBJ databases">
        <authorList>
            <consortium name="DOE Joint Genome Institute"/>
            <person name="Ahrendt S."/>
            <person name="Looney B.P."/>
            <person name="Miyauchi S."/>
            <person name="Morin E."/>
            <person name="Drula E."/>
            <person name="Courty P.E."/>
            <person name="Chicoki N."/>
            <person name="Fauchery L."/>
            <person name="Kohler A."/>
            <person name="Kuo A."/>
            <person name="Labutti K."/>
            <person name="Pangilinan J."/>
            <person name="Lipzen A."/>
            <person name="Riley R."/>
            <person name="Andreopoulos W."/>
            <person name="He G."/>
            <person name="Johnson J."/>
            <person name="Barry K.W."/>
            <person name="Grigoriev I.V."/>
            <person name="Nagy L."/>
            <person name="Hibbett D."/>
            <person name="Henrissat B."/>
            <person name="Matheny P.B."/>
            <person name="Labbe J."/>
            <person name="Martin F."/>
        </authorList>
    </citation>
    <scope>NUCLEOTIDE SEQUENCE</scope>
    <source>
        <strain evidence="1">FP105234-sp</strain>
    </source>
</reference>
<protein>
    <submittedName>
        <fullName evidence="1">Zf-DHHC-domain-containing protein</fullName>
    </submittedName>
</protein>
<gene>
    <name evidence="1" type="ORF">FA95DRAFT_1630601</name>
</gene>
<organism evidence="1 2">
    <name type="scientific">Auriscalpium vulgare</name>
    <dbReference type="NCBI Taxonomy" id="40419"/>
    <lineage>
        <taxon>Eukaryota</taxon>
        <taxon>Fungi</taxon>
        <taxon>Dikarya</taxon>
        <taxon>Basidiomycota</taxon>
        <taxon>Agaricomycotina</taxon>
        <taxon>Agaricomycetes</taxon>
        <taxon>Russulales</taxon>
        <taxon>Auriscalpiaceae</taxon>
        <taxon>Auriscalpium</taxon>
    </lineage>
</organism>
<keyword evidence="2" id="KW-1185">Reference proteome</keyword>
<dbReference type="EMBL" id="MU276019">
    <property type="protein sequence ID" value="KAI0043421.1"/>
    <property type="molecule type" value="Genomic_DNA"/>
</dbReference>
<reference evidence="1" key="2">
    <citation type="journal article" date="2022" name="New Phytol.">
        <title>Evolutionary transition to the ectomycorrhizal habit in the genomes of a hyperdiverse lineage of mushroom-forming fungi.</title>
        <authorList>
            <person name="Looney B."/>
            <person name="Miyauchi S."/>
            <person name="Morin E."/>
            <person name="Drula E."/>
            <person name="Courty P.E."/>
            <person name="Kohler A."/>
            <person name="Kuo A."/>
            <person name="LaButti K."/>
            <person name="Pangilinan J."/>
            <person name="Lipzen A."/>
            <person name="Riley R."/>
            <person name="Andreopoulos W."/>
            <person name="He G."/>
            <person name="Johnson J."/>
            <person name="Nolan M."/>
            <person name="Tritt A."/>
            <person name="Barry K.W."/>
            <person name="Grigoriev I.V."/>
            <person name="Nagy L.G."/>
            <person name="Hibbett D."/>
            <person name="Henrissat B."/>
            <person name="Matheny P.B."/>
            <person name="Labbe J."/>
            <person name="Martin F.M."/>
        </authorList>
    </citation>
    <scope>NUCLEOTIDE SEQUENCE</scope>
    <source>
        <strain evidence="1">FP105234-sp</strain>
    </source>
</reference>
<evidence type="ECO:0000313" key="2">
    <source>
        <dbReference type="Proteomes" id="UP000814033"/>
    </source>
</evidence>
<sequence>MVEEARARRAQKTKQPWVVLKLTVGIASAVIAYTCYVYIGRLCIPMIKREASALGGRVLGIVFLVVFILLAFMMIWAYIKVVFTPPGYAVDYVDKGNTSGSGPGPLPQPATSPSQYPPSQRDRPKRTPSRPRDYKQYPSDLKFDEALGAFYAPKPQRQNSHSHSGTGGSSESSPPTTAETGGPRQPASLAAPQPEKEKPARPQAARAPSSRRTVRPAPGPETAHHIRREGVPMRNPPTVPILLPEHRYCRRCQIVKPPRTHHCRSCGTCVLKYDHHCPWIGQCVGAHNQKFFVTFVVWTALFCIWTIGTLIGLNAHASSRPSFSVDPQKIVVIALSGLFALFTIVMFLTHTSLISMNQTTVENISVRSMKQRESEMLGELYPWWNVSAKRRTKKQWDAEWGRIGFEGNLWWTGDVRKHWKEALGPNPWTWFLPVGRSPSDGLHFDRNPRFDREGRWLPRSEWPPELRS</sequence>
<proteinExistence type="predicted"/>
<comment type="caution">
    <text evidence="1">The sequence shown here is derived from an EMBL/GenBank/DDBJ whole genome shotgun (WGS) entry which is preliminary data.</text>
</comment>
<evidence type="ECO:0000313" key="1">
    <source>
        <dbReference type="EMBL" id="KAI0043421.1"/>
    </source>
</evidence>
<name>A0ACB8RGW7_9AGAM</name>
<dbReference type="Proteomes" id="UP000814033">
    <property type="component" value="Unassembled WGS sequence"/>
</dbReference>